<organism evidence="1 2">
    <name type="scientific">Reticulomyxa filosa</name>
    <dbReference type="NCBI Taxonomy" id="46433"/>
    <lineage>
        <taxon>Eukaryota</taxon>
        <taxon>Sar</taxon>
        <taxon>Rhizaria</taxon>
        <taxon>Retaria</taxon>
        <taxon>Foraminifera</taxon>
        <taxon>Monothalamids</taxon>
        <taxon>Reticulomyxidae</taxon>
        <taxon>Reticulomyxa</taxon>
    </lineage>
</organism>
<accession>X6MCG6</accession>
<dbReference type="EMBL" id="ASPP01022338">
    <property type="protein sequence ID" value="ETO11559.1"/>
    <property type="molecule type" value="Genomic_DNA"/>
</dbReference>
<name>X6MCG6_RETFI</name>
<gene>
    <name evidence="1" type="ORF">RFI_25816</name>
</gene>
<reference evidence="1 2" key="1">
    <citation type="journal article" date="2013" name="Curr. Biol.">
        <title>The Genome of the Foraminiferan Reticulomyxa filosa.</title>
        <authorList>
            <person name="Glockner G."/>
            <person name="Hulsmann N."/>
            <person name="Schleicher M."/>
            <person name="Noegel A.A."/>
            <person name="Eichinger L."/>
            <person name="Gallinger C."/>
            <person name="Pawlowski J."/>
            <person name="Sierra R."/>
            <person name="Euteneuer U."/>
            <person name="Pillet L."/>
            <person name="Moustafa A."/>
            <person name="Platzer M."/>
            <person name="Groth M."/>
            <person name="Szafranski K."/>
            <person name="Schliwa M."/>
        </authorList>
    </citation>
    <scope>NUCLEOTIDE SEQUENCE [LARGE SCALE GENOMIC DNA]</scope>
</reference>
<keyword evidence="2" id="KW-1185">Reference proteome</keyword>
<dbReference type="AlphaFoldDB" id="X6MCG6"/>
<evidence type="ECO:0000313" key="1">
    <source>
        <dbReference type="EMBL" id="ETO11559.1"/>
    </source>
</evidence>
<sequence>MLQRQEHKQNTHKKNLNKLAKNNAKKRTLKFLEYHILQLHFLLQLSFIFEILKLITPFKICSLPNLFIRSQCVFYKNEIIICGGSASRHTKKRIQACVFLSKGDLLANHHVVKLANNNPNEITLLSFNILFKQAMVMNYVSVCGNDKEIKSKNYNQ</sequence>
<evidence type="ECO:0000313" key="2">
    <source>
        <dbReference type="Proteomes" id="UP000023152"/>
    </source>
</evidence>
<protein>
    <submittedName>
        <fullName evidence="1">Uncharacterized protein</fullName>
    </submittedName>
</protein>
<dbReference type="Proteomes" id="UP000023152">
    <property type="component" value="Unassembled WGS sequence"/>
</dbReference>
<proteinExistence type="predicted"/>
<comment type="caution">
    <text evidence="1">The sequence shown here is derived from an EMBL/GenBank/DDBJ whole genome shotgun (WGS) entry which is preliminary data.</text>
</comment>